<dbReference type="Proteomes" id="UP000738126">
    <property type="component" value="Unassembled WGS sequence"/>
</dbReference>
<evidence type="ECO:0000313" key="4">
    <source>
        <dbReference type="Proteomes" id="UP000738126"/>
    </source>
</evidence>
<reference evidence="3 4" key="1">
    <citation type="journal article" date="2020" name="Microorganisms">
        <title>Osmotic Adaptation and Compatible Solute Biosynthesis of Phototrophic Bacteria as Revealed from Genome Analyses.</title>
        <authorList>
            <person name="Imhoff J.F."/>
            <person name="Rahn T."/>
            <person name="Kunzel S."/>
            <person name="Keller A."/>
            <person name="Neulinger S.C."/>
        </authorList>
    </citation>
    <scope>NUCLEOTIDE SEQUENCE [LARGE SCALE GENOMIC DNA]</scope>
    <source>
        <strain evidence="3 4">DSM 15116</strain>
    </source>
</reference>
<feature type="compositionally biased region" description="Acidic residues" evidence="1">
    <location>
        <begin position="47"/>
        <end position="81"/>
    </location>
</feature>
<evidence type="ECO:0000313" key="3">
    <source>
        <dbReference type="EMBL" id="MBK1725799.1"/>
    </source>
</evidence>
<comment type="caution">
    <text evidence="3">The sequence shown here is derived from an EMBL/GenBank/DDBJ whole genome shotgun (WGS) entry which is preliminary data.</text>
</comment>
<name>A0ABS1E676_9GAMM</name>
<evidence type="ECO:0008006" key="5">
    <source>
        <dbReference type="Google" id="ProtNLM"/>
    </source>
</evidence>
<dbReference type="EMBL" id="NRSH01000010">
    <property type="protein sequence ID" value="MBK1725799.1"/>
    <property type="molecule type" value="Genomic_DNA"/>
</dbReference>
<evidence type="ECO:0000256" key="1">
    <source>
        <dbReference type="SAM" id="MobiDB-lite"/>
    </source>
</evidence>
<feature type="region of interest" description="Disordered" evidence="1">
    <location>
        <begin position="23"/>
        <end position="81"/>
    </location>
</feature>
<dbReference type="PROSITE" id="PS51257">
    <property type="entry name" value="PROKAR_LIPOPROTEIN"/>
    <property type="match status" value="1"/>
</dbReference>
<feature type="chain" id="PRO_5047014427" description="Lipoprotein" evidence="2">
    <location>
        <begin position="21"/>
        <end position="81"/>
    </location>
</feature>
<protein>
    <recommendedName>
        <fullName evidence="5">Lipoprotein</fullName>
    </recommendedName>
</protein>
<keyword evidence="2" id="KW-0732">Signal</keyword>
<proteinExistence type="predicted"/>
<dbReference type="RefSeq" id="WP_200256296.1">
    <property type="nucleotide sequence ID" value="NZ_NRSH01000010.1"/>
</dbReference>
<accession>A0ABS1E676</accession>
<sequence>MRKLGMIAGMLALTGAFWLAGCGGGDDTGNGMEPEESAAEQSGSMDEGMESEPMEGESMEMEEESMEGESMESEEDTGSGQ</sequence>
<keyword evidence="4" id="KW-1185">Reference proteome</keyword>
<feature type="signal peptide" evidence="2">
    <location>
        <begin position="1"/>
        <end position="20"/>
    </location>
</feature>
<evidence type="ECO:0000256" key="2">
    <source>
        <dbReference type="SAM" id="SignalP"/>
    </source>
</evidence>
<gene>
    <name evidence="3" type="ORF">CKO13_01935</name>
</gene>
<organism evidence="3 4">
    <name type="scientific">Halorhodospira neutriphila</name>
    <dbReference type="NCBI Taxonomy" id="168379"/>
    <lineage>
        <taxon>Bacteria</taxon>
        <taxon>Pseudomonadati</taxon>
        <taxon>Pseudomonadota</taxon>
        <taxon>Gammaproteobacteria</taxon>
        <taxon>Chromatiales</taxon>
        <taxon>Ectothiorhodospiraceae</taxon>
        <taxon>Halorhodospira</taxon>
    </lineage>
</organism>